<dbReference type="AlphaFoldDB" id="A0A0G4FZY3"/>
<gene>
    <name evidence="1" type="ORF">Cvel_19461</name>
</gene>
<dbReference type="EMBL" id="CDMZ01000749">
    <property type="protein sequence ID" value="CEM20722.1"/>
    <property type="molecule type" value="Genomic_DNA"/>
</dbReference>
<dbReference type="VEuPathDB" id="CryptoDB:Cvel_19461"/>
<sequence length="414" mass="47326">MPRGNSRQREGGPGPKGLRDILLQMNESFKVDELRSRKEEAITKLLRISPNDPIALRVKAEMLVKDLERSVTSLDVREASSHEISDEERERISRLQTEAPAAVREWLQHDVDVDQETAALLEWRAAVGTRDAQLVWDAGRRLLRVPGLGNSRRKRWKHRVRLIMVVCQLREIFPHQCCHWSSCVFSVEGPIRDEEILTCLSFPRLAGKFCGPHEGECSKVPAPEELDPELEKLGKVVNQLVRFLDDKASEEQLQQFSVPSSEVHTIAFAALCVAHVEFFPREFENTLTQAASFYLDARMGKADKEVSKFMVKGHIIIDNLSWSASPLGHVEVRRGWETRDSIASVAACDAGQKVLAMFVEEAEESQYEEMQEVYYTAGKRFEGWALDVVPFDARLMRKAAWYYTEAFRVTRWKI</sequence>
<reference evidence="1" key="1">
    <citation type="submission" date="2014-11" db="EMBL/GenBank/DDBJ databases">
        <authorList>
            <person name="Otto D Thomas"/>
            <person name="Naeem Raeece"/>
        </authorList>
    </citation>
    <scope>NUCLEOTIDE SEQUENCE</scope>
</reference>
<protein>
    <submittedName>
        <fullName evidence="1">Uncharacterized protein</fullName>
    </submittedName>
</protein>
<name>A0A0G4FZY3_9ALVE</name>
<accession>A0A0G4FZY3</accession>
<organism evidence="1">
    <name type="scientific">Chromera velia CCMP2878</name>
    <dbReference type="NCBI Taxonomy" id="1169474"/>
    <lineage>
        <taxon>Eukaryota</taxon>
        <taxon>Sar</taxon>
        <taxon>Alveolata</taxon>
        <taxon>Colpodellida</taxon>
        <taxon>Chromeraceae</taxon>
        <taxon>Chromera</taxon>
    </lineage>
</organism>
<proteinExistence type="predicted"/>
<evidence type="ECO:0000313" key="1">
    <source>
        <dbReference type="EMBL" id="CEM20722.1"/>
    </source>
</evidence>